<feature type="domain" description="Glycoside hydrolase family 29 N-terminal" evidence="1">
    <location>
        <begin position="36"/>
        <end position="59"/>
    </location>
</feature>
<dbReference type="GO" id="GO:0004560">
    <property type="term" value="F:alpha-L-fucosidase activity"/>
    <property type="evidence" value="ECO:0007669"/>
    <property type="project" value="InterPro"/>
</dbReference>
<dbReference type="GO" id="GO:0005975">
    <property type="term" value="P:carbohydrate metabolic process"/>
    <property type="evidence" value="ECO:0007669"/>
    <property type="project" value="InterPro"/>
</dbReference>
<accession>A0A3D8M6R1</accession>
<sequence length="72" mass="8457">MHRRMLIKQMGEEIHVNGRQSVQGPKPVDDGARILTAPEWFQDAKLGIYTHWTPTTEKFHCQPWQPRPDISY</sequence>
<keyword evidence="3" id="KW-1185">Reference proteome</keyword>
<protein>
    <recommendedName>
        <fullName evidence="1">Glycoside hydrolase family 29 N-terminal domain-containing protein</fullName>
    </recommendedName>
</protein>
<gene>
    <name evidence="2" type="ORF">DXV75_11650</name>
</gene>
<name>A0A3D8M6R1_9ALTE</name>
<evidence type="ECO:0000259" key="1">
    <source>
        <dbReference type="Pfam" id="PF01120"/>
    </source>
</evidence>
<dbReference type="Gene3D" id="3.20.20.80">
    <property type="entry name" value="Glycosidases"/>
    <property type="match status" value="1"/>
</dbReference>
<proteinExistence type="predicted"/>
<organism evidence="2 3">
    <name type="scientific">Alteromonas aestuariivivens</name>
    <dbReference type="NCBI Taxonomy" id="1938339"/>
    <lineage>
        <taxon>Bacteria</taxon>
        <taxon>Pseudomonadati</taxon>
        <taxon>Pseudomonadota</taxon>
        <taxon>Gammaproteobacteria</taxon>
        <taxon>Alteromonadales</taxon>
        <taxon>Alteromonadaceae</taxon>
        <taxon>Alteromonas/Salinimonas group</taxon>
        <taxon>Alteromonas</taxon>
    </lineage>
</organism>
<comment type="caution">
    <text evidence="2">The sequence shown here is derived from an EMBL/GenBank/DDBJ whole genome shotgun (WGS) entry which is preliminary data.</text>
</comment>
<dbReference type="Pfam" id="PF01120">
    <property type="entry name" value="Alpha_L_fucos"/>
    <property type="match status" value="1"/>
</dbReference>
<dbReference type="Proteomes" id="UP000256561">
    <property type="component" value="Unassembled WGS sequence"/>
</dbReference>
<dbReference type="InterPro" id="IPR057739">
    <property type="entry name" value="Glyco_hydro_29_N"/>
</dbReference>
<dbReference type="AlphaFoldDB" id="A0A3D8M6R1"/>
<dbReference type="EMBL" id="QRHA01000007">
    <property type="protein sequence ID" value="RDV25244.1"/>
    <property type="molecule type" value="Genomic_DNA"/>
</dbReference>
<evidence type="ECO:0000313" key="2">
    <source>
        <dbReference type="EMBL" id="RDV25244.1"/>
    </source>
</evidence>
<reference evidence="3" key="1">
    <citation type="submission" date="2018-08" db="EMBL/GenBank/DDBJ databases">
        <authorList>
            <person name="Zhang J."/>
            <person name="Du Z.-J."/>
        </authorList>
    </citation>
    <scope>NUCLEOTIDE SEQUENCE [LARGE SCALE GENOMIC DNA]</scope>
    <source>
        <strain evidence="3">KCTC 52655</strain>
    </source>
</reference>
<evidence type="ECO:0000313" key="3">
    <source>
        <dbReference type="Proteomes" id="UP000256561"/>
    </source>
</evidence>